<dbReference type="PROSITE" id="PS50931">
    <property type="entry name" value="HTH_LYSR"/>
    <property type="match status" value="1"/>
</dbReference>
<reference evidence="7" key="4">
    <citation type="submission" date="2024-02" db="EMBL/GenBank/DDBJ databases">
        <authorList>
            <consortium name="Clinical and Environmental Microbiology Branch: Whole genome sequencing antimicrobial resistance pathogens in the healthcare setting"/>
        </authorList>
    </citation>
    <scope>NUCLEOTIDE SEQUENCE</scope>
    <source>
        <strain evidence="7">2023KU-00017</strain>
    </source>
</reference>
<dbReference type="InterPro" id="IPR050176">
    <property type="entry name" value="LTTR"/>
</dbReference>
<dbReference type="EMBL" id="JAPKIY010000007">
    <property type="protein sequence ID" value="MDS0897200.1"/>
    <property type="molecule type" value="Genomic_DNA"/>
</dbReference>
<name>A0A0A5SGV9_MORMO</name>
<evidence type="ECO:0000256" key="2">
    <source>
        <dbReference type="ARBA" id="ARBA00023015"/>
    </source>
</evidence>
<evidence type="ECO:0000256" key="4">
    <source>
        <dbReference type="ARBA" id="ARBA00023163"/>
    </source>
</evidence>
<evidence type="ECO:0000256" key="3">
    <source>
        <dbReference type="ARBA" id="ARBA00023125"/>
    </source>
</evidence>
<dbReference type="Pfam" id="PF03466">
    <property type="entry name" value="LysR_substrate"/>
    <property type="match status" value="1"/>
</dbReference>
<feature type="domain" description="HTH lysR-type" evidence="5">
    <location>
        <begin position="4"/>
        <end position="60"/>
    </location>
</feature>
<dbReference type="Gene3D" id="3.40.190.290">
    <property type="match status" value="1"/>
</dbReference>
<dbReference type="NCBIfam" id="NF009888">
    <property type="entry name" value="PRK13348.1"/>
    <property type="match status" value="1"/>
</dbReference>
<dbReference type="InterPro" id="IPR000847">
    <property type="entry name" value="LysR_HTH_N"/>
</dbReference>
<dbReference type="Gene3D" id="1.10.10.10">
    <property type="entry name" value="Winged helix-like DNA-binding domain superfamily/Winged helix DNA-binding domain"/>
    <property type="match status" value="1"/>
</dbReference>
<dbReference type="Proteomes" id="UP001182247">
    <property type="component" value="Unassembled WGS sequence"/>
</dbReference>
<dbReference type="NCBIfam" id="TIGR03298">
    <property type="entry name" value="argP"/>
    <property type="match status" value="1"/>
</dbReference>
<protein>
    <submittedName>
        <fullName evidence="7 8">Transcriptional regulator ArgP</fullName>
    </submittedName>
</protein>
<dbReference type="OrthoDB" id="3252676at2"/>
<reference evidence="6 10" key="2">
    <citation type="submission" date="2018-04" db="EMBL/GenBank/DDBJ databases">
        <title>Whole genome sequencing of Morganella morganii AR_0133.</title>
        <authorList>
            <person name="Conlan S."/>
            <person name="Thomas P.J."/>
            <person name="Mullikin J."/>
            <person name="Frank K.M."/>
            <person name="Segre J.A."/>
        </authorList>
    </citation>
    <scope>NUCLEOTIDE SEQUENCE [LARGE SCALE GENOMIC DNA]</scope>
    <source>
        <strain evidence="6 10">AR_0133</strain>
    </source>
</reference>
<dbReference type="PANTHER" id="PTHR30579:SF2">
    <property type="entry name" value="HTH-TYPE TRANSCRIPTIONAL REGULATOR ARGP"/>
    <property type="match status" value="1"/>
</dbReference>
<dbReference type="InterPro" id="IPR005119">
    <property type="entry name" value="LysR_subst-bd"/>
</dbReference>
<keyword evidence="4" id="KW-0804">Transcription</keyword>
<gene>
    <name evidence="6" type="ORF">AM380_08335</name>
    <name evidence="8" type="ORF">CYG68_12985</name>
    <name evidence="9" type="ORF">OSC06_04400</name>
    <name evidence="7" type="ORF">PN925_001085</name>
</gene>
<dbReference type="PANTHER" id="PTHR30579">
    <property type="entry name" value="TRANSCRIPTIONAL REGULATOR"/>
    <property type="match status" value="1"/>
</dbReference>
<dbReference type="EMBL" id="PKLF01000011">
    <property type="protein sequence ID" value="MBE8613312.1"/>
    <property type="molecule type" value="Genomic_DNA"/>
</dbReference>
<keyword evidence="2" id="KW-0805">Transcription regulation</keyword>
<dbReference type="InterPro" id="IPR017685">
    <property type="entry name" value="ArgP"/>
</dbReference>
<reference evidence="9" key="3">
    <citation type="submission" date="2023-02" db="EMBL/GenBank/DDBJ databases">
        <title>Detection, antimicrobial susceptibility and genomic characterization of NDM-producing species of Morganellaceae, Yersiniaceae, and Enterobacteriaceae other than Klebsiella.</title>
        <authorList>
            <person name="Camargo C.H."/>
            <person name="Sacchi C.T."/>
            <person name="Campos K.R."/>
        </authorList>
    </citation>
    <scope>NUCLEOTIDE SEQUENCE</scope>
    <source>
        <strain evidence="9">1189_21</strain>
    </source>
</reference>
<reference evidence="8" key="1">
    <citation type="submission" date="2017-12" db="EMBL/GenBank/DDBJ databases">
        <title>Genome sequencing and analysis.</title>
        <authorList>
            <person name="Huang Y.-T."/>
        </authorList>
    </citation>
    <scope>NUCLEOTIDE SEQUENCE</scope>
    <source>
        <strain evidence="8">VGH116</strain>
    </source>
</reference>
<comment type="similarity">
    <text evidence="1">Belongs to the LysR transcriptional regulatory family.</text>
</comment>
<evidence type="ECO:0000313" key="6">
    <source>
        <dbReference type="EMBL" id="AWC93633.1"/>
    </source>
</evidence>
<evidence type="ECO:0000256" key="1">
    <source>
        <dbReference type="ARBA" id="ARBA00009437"/>
    </source>
</evidence>
<dbReference type="GO" id="GO:0003677">
    <property type="term" value="F:DNA binding"/>
    <property type="evidence" value="ECO:0007669"/>
    <property type="project" value="UniProtKB-KW"/>
</dbReference>
<evidence type="ECO:0000313" key="10">
    <source>
        <dbReference type="Proteomes" id="UP000244682"/>
    </source>
</evidence>
<evidence type="ECO:0000313" key="7">
    <source>
        <dbReference type="EMBL" id="EMO9455743.1"/>
    </source>
</evidence>
<dbReference type="STRING" id="582.AL531_13760"/>
<proteinExistence type="inferred from homology"/>
<dbReference type="EMBL" id="CP028956">
    <property type="protein sequence ID" value="AWC93633.1"/>
    <property type="molecule type" value="Genomic_DNA"/>
</dbReference>
<evidence type="ECO:0000259" key="5">
    <source>
        <dbReference type="PROSITE" id="PS50931"/>
    </source>
</evidence>
<keyword evidence="3" id="KW-0238">DNA-binding</keyword>
<dbReference type="AlphaFoldDB" id="A0A0A5SGV9"/>
<evidence type="ECO:0000313" key="9">
    <source>
        <dbReference type="EMBL" id="MDS0897200.1"/>
    </source>
</evidence>
<sequence>MKNVDYKSLRLLDLIIKEQGFEKASAKLFITQSAVSQRVKQLENQVGSLLLTRTVPPKPTELGQKLLGLLYHVDLIEHDAFDNESGNHVVTIPISINADSLATWFLSAIKPILDDRAIRLDIKVDDESRTLDYLLKGEAVGAISMQPLPAVGGTCDYLGAMDYIFVSSPAFAEKYFSKGVTKETLLRAPVVSFNHSSDMHHIFLQEYFRLTPGSLNSHIVPSSEAYIQLVLQNSACCMIAEHQIKHELESGRMINLVPELVQQKQLYWHRYQPESGTLQRISEAIINNAKDYLTQSPVTA</sequence>
<dbReference type="Proteomes" id="UP000244682">
    <property type="component" value="Chromosome"/>
</dbReference>
<dbReference type="SUPFAM" id="SSF46785">
    <property type="entry name" value="Winged helix' DNA-binding domain"/>
    <property type="match status" value="1"/>
</dbReference>
<organism evidence="8 11">
    <name type="scientific">Morganella morganii</name>
    <name type="common">Proteus morganii</name>
    <dbReference type="NCBI Taxonomy" id="582"/>
    <lineage>
        <taxon>Bacteria</taxon>
        <taxon>Pseudomonadati</taxon>
        <taxon>Pseudomonadota</taxon>
        <taxon>Gammaproteobacteria</taxon>
        <taxon>Enterobacterales</taxon>
        <taxon>Morganellaceae</taxon>
        <taxon>Morganella</taxon>
    </lineage>
</organism>
<evidence type="ECO:0000313" key="8">
    <source>
        <dbReference type="EMBL" id="MBE8613312.1"/>
    </source>
</evidence>
<dbReference type="GeneID" id="93359030"/>
<dbReference type="GO" id="GO:0003700">
    <property type="term" value="F:DNA-binding transcription factor activity"/>
    <property type="evidence" value="ECO:0007669"/>
    <property type="project" value="InterPro"/>
</dbReference>
<evidence type="ECO:0000313" key="11">
    <source>
        <dbReference type="Proteomes" id="UP000650477"/>
    </source>
</evidence>
<accession>A0A0A5SGV9</accession>
<dbReference type="InterPro" id="IPR036390">
    <property type="entry name" value="WH_DNA-bd_sf"/>
</dbReference>
<dbReference type="PRINTS" id="PR00039">
    <property type="entry name" value="HTHLYSR"/>
</dbReference>
<dbReference type="InterPro" id="IPR036388">
    <property type="entry name" value="WH-like_DNA-bd_sf"/>
</dbReference>
<dbReference type="NCBIfam" id="NF002964">
    <property type="entry name" value="PRK03635.1"/>
    <property type="match status" value="1"/>
</dbReference>
<dbReference type="RefSeq" id="WP_004234693.1">
    <property type="nucleotide sequence ID" value="NZ_ABGYJJ040000001.1"/>
</dbReference>
<dbReference type="EMBL" id="ABKJEP030000007">
    <property type="protein sequence ID" value="EMO9455743.1"/>
    <property type="molecule type" value="Genomic_DNA"/>
</dbReference>
<dbReference type="Pfam" id="PF00126">
    <property type="entry name" value="HTH_1"/>
    <property type="match status" value="1"/>
</dbReference>
<dbReference type="SUPFAM" id="SSF53850">
    <property type="entry name" value="Periplasmic binding protein-like II"/>
    <property type="match status" value="1"/>
</dbReference>
<dbReference type="Proteomes" id="UP000650477">
    <property type="component" value="Unassembled WGS sequence"/>
</dbReference>